<keyword evidence="3" id="KW-1185">Reference proteome</keyword>
<evidence type="ECO:0000256" key="1">
    <source>
        <dbReference type="SAM" id="MobiDB-lite"/>
    </source>
</evidence>
<feature type="region of interest" description="Disordered" evidence="1">
    <location>
        <begin position="433"/>
        <end position="466"/>
    </location>
</feature>
<proteinExistence type="predicted"/>
<dbReference type="RefSeq" id="XP_060331671.1">
    <property type="nucleotide sequence ID" value="XM_060477268.1"/>
</dbReference>
<evidence type="ECO:0000313" key="2">
    <source>
        <dbReference type="EMBL" id="KAK0459474.1"/>
    </source>
</evidence>
<feature type="compositionally biased region" description="Basic and acidic residues" evidence="1">
    <location>
        <begin position="456"/>
        <end position="466"/>
    </location>
</feature>
<dbReference type="GeneID" id="85360816"/>
<comment type="caution">
    <text evidence="2">The sequence shown here is derived from an EMBL/GenBank/DDBJ whole genome shotgun (WGS) entry which is preliminary data.</text>
</comment>
<dbReference type="EMBL" id="JAUEPS010000014">
    <property type="protein sequence ID" value="KAK0459474.1"/>
    <property type="molecule type" value="Genomic_DNA"/>
</dbReference>
<reference evidence="2" key="1">
    <citation type="submission" date="2023-06" db="EMBL/GenBank/DDBJ databases">
        <authorList>
            <consortium name="Lawrence Berkeley National Laboratory"/>
            <person name="Ahrendt S."/>
            <person name="Sahu N."/>
            <person name="Indic B."/>
            <person name="Wong-Bajracharya J."/>
            <person name="Merenyi Z."/>
            <person name="Ke H.-M."/>
            <person name="Monk M."/>
            <person name="Kocsube S."/>
            <person name="Drula E."/>
            <person name="Lipzen A."/>
            <person name="Balint B."/>
            <person name="Henrissat B."/>
            <person name="Andreopoulos B."/>
            <person name="Martin F.M."/>
            <person name="Harder C.B."/>
            <person name="Rigling D."/>
            <person name="Ford K.L."/>
            <person name="Foster G.D."/>
            <person name="Pangilinan J."/>
            <person name="Papanicolaou A."/>
            <person name="Barry K."/>
            <person name="LaButti K."/>
            <person name="Viragh M."/>
            <person name="Koriabine M."/>
            <person name="Yan M."/>
            <person name="Riley R."/>
            <person name="Champramary S."/>
            <person name="Plett K.L."/>
            <person name="Tsai I.J."/>
            <person name="Slot J."/>
            <person name="Sipos G."/>
            <person name="Plett J."/>
            <person name="Nagy L.G."/>
            <person name="Grigoriev I.V."/>
        </authorList>
    </citation>
    <scope>NUCLEOTIDE SEQUENCE</scope>
    <source>
        <strain evidence="2">CCBAS 213</strain>
    </source>
</reference>
<evidence type="ECO:0000313" key="3">
    <source>
        <dbReference type="Proteomes" id="UP001175211"/>
    </source>
</evidence>
<feature type="compositionally biased region" description="Acidic residues" evidence="1">
    <location>
        <begin position="440"/>
        <end position="455"/>
    </location>
</feature>
<name>A0AA39KGU4_ARMTA</name>
<protein>
    <submittedName>
        <fullName evidence="2">Uncharacterized protein</fullName>
    </submittedName>
</protein>
<accession>A0AA39KGU4</accession>
<dbReference type="Proteomes" id="UP001175211">
    <property type="component" value="Unassembled WGS sequence"/>
</dbReference>
<organism evidence="2 3">
    <name type="scientific">Armillaria tabescens</name>
    <name type="common">Ringless honey mushroom</name>
    <name type="synonym">Agaricus tabescens</name>
    <dbReference type="NCBI Taxonomy" id="1929756"/>
    <lineage>
        <taxon>Eukaryota</taxon>
        <taxon>Fungi</taxon>
        <taxon>Dikarya</taxon>
        <taxon>Basidiomycota</taxon>
        <taxon>Agaricomycotina</taxon>
        <taxon>Agaricomycetes</taxon>
        <taxon>Agaricomycetidae</taxon>
        <taxon>Agaricales</taxon>
        <taxon>Marasmiineae</taxon>
        <taxon>Physalacriaceae</taxon>
        <taxon>Desarmillaria</taxon>
    </lineage>
</organism>
<dbReference type="AlphaFoldDB" id="A0AA39KGU4"/>
<gene>
    <name evidence="2" type="ORF">EV420DRAFT_1641683</name>
</gene>
<sequence length="466" mass="52844">MSTLGVLDTRPLSELRLNDTEFAQFRKDAPPSSTYKSLVDQQSPRLKVIGFNEDTKNVLKLSNPQGEDYVEVPWSSMDSILWIAQRLEDIIHVSLHHFFLATDDGVVFKGFGELVCTVNAFKSRDQIVLTLLTHADMPTYMSSNLKTHSWWHLESDTTDSLDPLEKCNAEFHLIQPEKSKDWSAYLEQRKKAVEGFESELSQFVGEDLSAFHEHIDKGVCAALAVTDLEEDEQSVLHDTVVPLSVDGSDDGWGNVSQFDVLSRIYSPTRPKSVDVYLEYYYRTRYSSVEFFCNVWYRASTKMTPDLKTNIPRGPRAMNGFRSLVSLGLEDVPPGRRWRAIDESEWNLSPDQLRGLHALLYGTGSNGVAEKISHLALVRLLLGSVGFVLDIAEHDGEEDEQIQVAELRWEGTDKSARWLGSNIRRVCGISALEQDAHDTDNEVEEDDDEEYSDEEYDPRGRDGCSYQ</sequence>